<dbReference type="GO" id="GO:0003700">
    <property type="term" value="F:DNA-binding transcription factor activity"/>
    <property type="evidence" value="ECO:0007669"/>
    <property type="project" value="InterPro"/>
</dbReference>
<evidence type="ECO:0000259" key="4">
    <source>
        <dbReference type="PROSITE" id="PS01124"/>
    </source>
</evidence>
<dbReference type="InterPro" id="IPR014710">
    <property type="entry name" value="RmlC-like_jellyroll"/>
</dbReference>
<dbReference type="EMBL" id="JACHYA010000001">
    <property type="protein sequence ID" value="MBB3170583.1"/>
    <property type="molecule type" value="Genomic_DNA"/>
</dbReference>
<proteinExistence type="predicted"/>
<evidence type="ECO:0000313" key="6">
    <source>
        <dbReference type="Proteomes" id="UP000530850"/>
    </source>
</evidence>
<dbReference type="InterPro" id="IPR037923">
    <property type="entry name" value="HTH-like"/>
</dbReference>
<dbReference type="Gene3D" id="2.60.120.10">
    <property type="entry name" value="Jelly Rolls"/>
    <property type="match status" value="1"/>
</dbReference>
<dbReference type="PANTHER" id="PTHR46796:SF2">
    <property type="entry name" value="TRANSCRIPTIONAL REGULATORY PROTEIN"/>
    <property type="match status" value="1"/>
</dbReference>
<feature type="domain" description="HTH araC/xylS-type" evidence="4">
    <location>
        <begin position="120"/>
        <end position="217"/>
    </location>
</feature>
<evidence type="ECO:0000256" key="2">
    <source>
        <dbReference type="ARBA" id="ARBA00023125"/>
    </source>
</evidence>
<dbReference type="GO" id="GO:0043565">
    <property type="term" value="F:sequence-specific DNA binding"/>
    <property type="evidence" value="ECO:0007669"/>
    <property type="project" value="InterPro"/>
</dbReference>
<keyword evidence="1" id="KW-0805">Transcription regulation</keyword>
<dbReference type="Pfam" id="PF02311">
    <property type="entry name" value="AraC_binding"/>
    <property type="match status" value="1"/>
</dbReference>
<reference evidence="5 6" key="1">
    <citation type="submission" date="2020-08" db="EMBL/GenBank/DDBJ databases">
        <title>Sequencing the genomes of 1000 actinobacteria strains.</title>
        <authorList>
            <person name="Klenk H.-P."/>
        </authorList>
    </citation>
    <scope>NUCLEOTIDE SEQUENCE [LARGE SCALE GENOMIC DNA]</scope>
    <source>
        <strain evidence="5 6">DSM 22242</strain>
    </source>
</reference>
<accession>A0A7W5GPW7</accession>
<dbReference type="Proteomes" id="UP000530850">
    <property type="component" value="Unassembled WGS sequence"/>
</dbReference>
<organism evidence="5 6">
    <name type="scientific">Parvibacter caecicola</name>
    <dbReference type="NCBI Taxonomy" id="747645"/>
    <lineage>
        <taxon>Bacteria</taxon>
        <taxon>Bacillati</taxon>
        <taxon>Actinomycetota</taxon>
        <taxon>Coriobacteriia</taxon>
        <taxon>Coriobacteriales</taxon>
        <taxon>Coriobacteriaceae</taxon>
        <taxon>Parvibacter</taxon>
    </lineage>
</organism>
<dbReference type="InterPro" id="IPR050204">
    <property type="entry name" value="AraC_XylS_family_regulators"/>
</dbReference>
<gene>
    <name evidence="5" type="ORF">FHR31_000363</name>
</gene>
<sequence>MIGRVRQGSRILELNGRALRIGPGDLIVFNPGDVHGCSHDGDELFAYDSVTIASDRLDNAVLVYPDSDAMVAGEAFEALMEALDGNADEEVMERALYLANLLESDKAEHRPVAAHDNAALRAYAHLLGHLAEPVSIKDLAADEGISEYTLIRAYRRRFSITPLQHLMSLRIECARELLAQGAAPSDVAAQTGFADQAHLTRTFKQRLGTTPAAYRKMTSKSSR</sequence>
<dbReference type="InterPro" id="IPR018060">
    <property type="entry name" value="HTH_AraC"/>
</dbReference>
<dbReference type="InterPro" id="IPR003313">
    <property type="entry name" value="AraC-bd"/>
</dbReference>
<dbReference type="InterPro" id="IPR009057">
    <property type="entry name" value="Homeodomain-like_sf"/>
</dbReference>
<evidence type="ECO:0000256" key="3">
    <source>
        <dbReference type="ARBA" id="ARBA00023163"/>
    </source>
</evidence>
<dbReference type="SUPFAM" id="SSF51215">
    <property type="entry name" value="Regulatory protein AraC"/>
    <property type="match status" value="1"/>
</dbReference>
<evidence type="ECO:0000256" key="1">
    <source>
        <dbReference type="ARBA" id="ARBA00023015"/>
    </source>
</evidence>
<protein>
    <submittedName>
        <fullName evidence="5">AraC-like DNA-binding protein</fullName>
    </submittedName>
</protein>
<dbReference type="SUPFAM" id="SSF46689">
    <property type="entry name" value="Homeodomain-like"/>
    <property type="match status" value="2"/>
</dbReference>
<dbReference type="AlphaFoldDB" id="A0A7W5GPW7"/>
<evidence type="ECO:0000313" key="5">
    <source>
        <dbReference type="EMBL" id="MBB3170583.1"/>
    </source>
</evidence>
<keyword evidence="3" id="KW-0804">Transcription</keyword>
<dbReference type="PANTHER" id="PTHR46796">
    <property type="entry name" value="HTH-TYPE TRANSCRIPTIONAL ACTIVATOR RHAS-RELATED"/>
    <property type="match status" value="1"/>
</dbReference>
<comment type="caution">
    <text evidence="5">The sequence shown here is derived from an EMBL/GenBank/DDBJ whole genome shotgun (WGS) entry which is preliminary data.</text>
</comment>
<dbReference type="Pfam" id="PF12833">
    <property type="entry name" value="HTH_18"/>
    <property type="match status" value="1"/>
</dbReference>
<dbReference type="SMART" id="SM00342">
    <property type="entry name" value="HTH_ARAC"/>
    <property type="match status" value="1"/>
</dbReference>
<dbReference type="Gene3D" id="1.10.10.60">
    <property type="entry name" value="Homeodomain-like"/>
    <property type="match status" value="1"/>
</dbReference>
<name>A0A7W5GPW7_9ACTN</name>
<dbReference type="PROSITE" id="PS01124">
    <property type="entry name" value="HTH_ARAC_FAMILY_2"/>
    <property type="match status" value="1"/>
</dbReference>
<keyword evidence="2 5" id="KW-0238">DNA-binding</keyword>